<evidence type="ECO:0000313" key="2">
    <source>
        <dbReference type="Proteomes" id="UP000214689"/>
    </source>
</evidence>
<keyword evidence="2" id="KW-1185">Reference proteome</keyword>
<gene>
    <name evidence="1" type="ORF">AXF17_02750</name>
</gene>
<proteinExistence type="predicted"/>
<evidence type="ECO:0000313" key="1">
    <source>
        <dbReference type="EMBL" id="ASS37485.1"/>
    </source>
</evidence>
<dbReference type="AlphaFoldDB" id="A0A223ARC0"/>
<dbReference type="EMBL" id="CP016199">
    <property type="protein sequence ID" value="ASS37485.1"/>
    <property type="molecule type" value="Genomic_DNA"/>
</dbReference>
<name>A0A223ARC0_9FIRM</name>
<reference evidence="2" key="1">
    <citation type="submission" date="2016-05" db="EMBL/GenBank/DDBJ databases">
        <authorList>
            <person name="Holder M.E."/>
            <person name="Ajami N.J."/>
            <person name="Petrosino J.F."/>
        </authorList>
    </citation>
    <scope>NUCLEOTIDE SEQUENCE [LARGE SCALE GENOMIC DNA]</scope>
    <source>
        <strain evidence="2">ATCC 700696</strain>
    </source>
</reference>
<organism evidence="1 2">
    <name type="scientific">Mogibacterium pumilum</name>
    <dbReference type="NCBI Taxonomy" id="86332"/>
    <lineage>
        <taxon>Bacteria</taxon>
        <taxon>Bacillati</taxon>
        <taxon>Bacillota</taxon>
        <taxon>Clostridia</taxon>
        <taxon>Peptostreptococcales</taxon>
        <taxon>Anaerovoracaceae</taxon>
        <taxon>Mogibacterium</taxon>
    </lineage>
</organism>
<sequence length="402" mass="45595">MLETKTLENNLVSDSLQEALIDTTKEYVSIETNPTTELDIQIETLPAESIEDETRLVEITDSKLLARIDNLLPGLFQAGNSVNNVAQIVKTGPVYRVIVPAGTKLANSKAMDDAYRGIFHGANGIKGQANLVKVESGTAIATNSISAVMNVSSLIVGQYYMKQINAELDIISDGIEQIHSFQDNEYRSRVFSLVAHVKRIANFQNEILENDELRISKIYQLDSLEKDCADLLGQANLTLADFTKKNKLSYKEYEKIIVEVQKWRAYQKSLIEVLYKISDLRYVLHLGAVSREQCIDLLSTYQKQIEDTQERINVWHYKTTKRLGININEIRRKRAGIDGAIHFIPGLLKDDYKFRSIDMKTVTMIIEQAVGNEEQFVADTSELYNEDVQLISKDGRLYYLPE</sequence>
<accession>A0A223ARC0</accession>
<dbReference type="RefSeq" id="WP_237049066.1">
    <property type="nucleotide sequence ID" value="NZ_CP016199.1"/>
</dbReference>
<dbReference type="Proteomes" id="UP000214689">
    <property type="component" value="Chromosome"/>
</dbReference>
<protein>
    <submittedName>
        <fullName evidence="1">Uncharacterized protein</fullName>
    </submittedName>
</protein>